<dbReference type="PRINTS" id="PR00481">
    <property type="entry name" value="LAMNOPPTDASE"/>
</dbReference>
<comment type="catalytic activity">
    <reaction evidence="1 8">
        <text>Release of an N-terminal amino acid, Xaa-|-Yaa-, in which Xaa is preferably Leu, but may be other amino acids including Pro although not Arg or Lys, and Yaa may be Pro. Amino acid amides and methyl esters are also readily hydrolyzed, but rates on arylamides are exceedingly low.</text>
        <dbReference type="EC" id="3.4.11.1"/>
    </reaction>
</comment>
<dbReference type="InterPro" id="IPR011356">
    <property type="entry name" value="Leucine_aapep/pepB"/>
</dbReference>
<dbReference type="SUPFAM" id="SSF53187">
    <property type="entry name" value="Zn-dependent exopeptidases"/>
    <property type="match status" value="1"/>
</dbReference>
<dbReference type="EMBL" id="BATC01000085">
    <property type="protein sequence ID" value="GAD60546.1"/>
    <property type="molecule type" value="Genomic_DNA"/>
</dbReference>
<feature type="domain" description="Cytosol aminopeptidase" evidence="10">
    <location>
        <begin position="350"/>
        <end position="357"/>
    </location>
</feature>
<feature type="binding site" evidence="8">
    <location>
        <position position="293"/>
    </location>
    <ligand>
        <name>Mn(2+)</name>
        <dbReference type="ChEBI" id="CHEBI:29035"/>
        <label>2</label>
    </ligand>
</feature>
<dbReference type="HAMAP" id="MF_00181">
    <property type="entry name" value="Cytosol_peptidase_M17"/>
    <property type="match status" value="1"/>
</dbReference>
<comment type="catalytic activity">
    <reaction evidence="2 8">
        <text>Release of an N-terminal amino acid, preferentially leucine, but not glutamic or aspartic acids.</text>
        <dbReference type="EC" id="3.4.11.10"/>
    </reaction>
</comment>
<proteinExistence type="inferred from homology"/>
<reference evidence="12" key="1">
    <citation type="journal article" date="2013" name="Genome Announc.">
        <title>Draft Genome Sequence of the Dimorphic Prosthecate Bacterium Brevundimonas abyssalis TAR-001T.</title>
        <authorList>
            <person name="Tsubouchi T."/>
            <person name="Nishi S."/>
            <person name="Usui K."/>
            <person name="Shimane Y."/>
            <person name="Takaki Y."/>
            <person name="Maruyama T."/>
            <person name="Hatada Y."/>
        </authorList>
    </citation>
    <scope>NUCLEOTIDE SEQUENCE [LARGE SCALE GENOMIC DNA]</scope>
    <source>
        <strain evidence="12">TAR-001</strain>
    </source>
</reference>
<feature type="binding site" evidence="8">
    <location>
        <position position="270"/>
    </location>
    <ligand>
        <name>Mn(2+)</name>
        <dbReference type="ChEBI" id="CHEBI:29035"/>
        <label>2</label>
    </ligand>
</feature>
<feature type="binding site" evidence="8">
    <location>
        <position position="354"/>
    </location>
    <ligand>
        <name>Mn(2+)</name>
        <dbReference type="ChEBI" id="CHEBI:29035"/>
        <label>1</label>
    </ligand>
</feature>
<feature type="binding site" evidence="8">
    <location>
        <position position="275"/>
    </location>
    <ligand>
        <name>Mn(2+)</name>
        <dbReference type="ChEBI" id="CHEBI:29035"/>
        <label>1</label>
    </ligand>
</feature>
<feature type="active site" evidence="8">
    <location>
        <position position="356"/>
    </location>
</feature>
<dbReference type="CDD" id="cd00433">
    <property type="entry name" value="Peptidase_M17"/>
    <property type="match status" value="1"/>
</dbReference>
<feature type="binding site" evidence="8">
    <location>
        <position position="352"/>
    </location>
    <ligand>
        <name>Mn(2+)</name>
        <dbReference type="ChEBI" id="CHEBI:29035"/>
        <label>1</label>
    </ligand>
</feature>
<dbReference type="GO" id="GO:0030145">
    <property type="term" value="F:manganese ion binding"/>
    <property type="evidence" value="ECO:0007669"/>
    <property type="project" value="UniProtKB-UniRule"/>
</dbReference>
<keyword evidence="8" id="KW-0479">Metal-binding</keyword>
<keyword evidence="6 8" id="KW-0378">Hydrolase</keyword>
<evidence type="ECO:0000256" key="4">
    <source>
        <dbReference type="ARBA" id="ARBA00022438"/>
    </source>
</evidence>
<accession>A0A8E0NDZ1</accession>
<dbReference type="PROSITE" id="PS00631">
    <property type="entry name" value="CYTOSOL_AP"/>
    <property type="match status" value="1"/>
</dbReference>
<evidence type="ECO:0000313" key="12">
    <source>
        <dbReference type="Proteomes" id="UP000016569"/>
    </source>
</evidence>
<keyword evidence="4 8" id="KW-0031">Aminopeptidase</keyword>
<comment type="caution">
    <text evidence="11">The sequence shown here is derived from an EMBL/GenBank/DDBJ whole genome shotgun (WGS) entry which is preliminary data.</text>
</comment>
<dbReference type="GO" id="GO:0006508">
    <property type="term" value="P:proteolysis"/>
    <property type="evidence" value="ECO:0007669"/>
    <property type="project" value="UniProtKB-KW"/>
</dbReference>
<evidence type="ECO:0000256" key="2">
    <source>
        <dbReference type="ARBA" id="ARBA00000967"/>
    </source>
</evidence>
<feature type="chain" id="PRO_5034567983" description="Probable cytosol aminopeptidase" evidence="9">
    <location>
        <begin position="23"/>
        <end position="508"/>
    </location>
</feature>
<evidence type="ECO:0000256" key="7">
    <source>
        <dbReference type="ARBA" id="ARBA00023211"/>
    </source>
</evidence>
<evidence type="ECO:0000256" key="8">
    <source>
        <dbReference type="HAMAP-Rule" id="MF_00181"/>
    </source>
</evidence>
<dbReference type="Gene3D" id="3.40.630.10">
    <property type="entry name" value="Zn peptidases"/>
    <property type="match status" value="1"/>
</dbReference>
<dbReference type="EC" id="3.4.11.10" evidence="8"/>
<keyword evidence="8" id="KW-0963">Cytoplasm</keyword>
<dbReference type="InterPro" id="IPR000819">
    <property type="entry name" value="Peptidase_M17_C"/>
</dbReference>
<feature type="binding site" evidence="8">
    <location>
        <position position="275"/>
    </location>
    <ligand>
        <name>Mn(2+)</name>
        <dbReference type="ChEBI" id="CHEBI:29035"/>
        <label>2</label>
    </ligand>
</feature>
<dbReference type="AlphaFoldDB" id="A0A8E0NDZ1"/>
<gene>
    <name evidence="8" type="primary">pepA</name>
    <name evidence="11" type="ORF">MBEBAB_2796</name>
</gene>
<dbReference type="RefSeq" id="WP_021698640.1">
    <property type="nucleotide sequence ID" value="NZ_BATC01000085.1"/>
</dbReference>
<feature type="signal peptide" evidence="9">
    <location>
        <begin position="1"/>
        <end position="22"/>
    </location>
</feature>
<evidence type="ECO:0000256" key="3">
    <source>
        <dbReference type="ARBA" id="ARBA00009528"/>
    </source>
</evidence>
<dbReference type="Pfam" id="PF00883">
    <property type="entry name" value="Peptidase_M17"/>
    <property type="match status" value="1"/>
</dbReference>
<name>A0A8E0NDZ1_9CAUL</name>
<dbReference type="InterPro" id="IPR023042">
    <property type="entry name" value="Peptidase_M17_leu_NH2_pept"/>
</dbReference>
<keyword evidence="5 8" id="KW-0645">Protease</keyword>
<dbReference type="OrthoDB" id="9809354at2"/>
<evidence type="ECO:0000256" key="6">
    <source>
        <dbReference type="ARBA" id="ARBA00022801"/>
    </source>
</evidence>
<evidence type="ECO:0000256" key="9">
    <source>
        <dbReference type="SAM" id="SignalP"/>
    </source>
</evidence>
<protein>
    <recommendedName>
        <fullName evidence="8">Probable cytosol aminopeptidase</fullName>
        <ecNumber evidence="8">3.4.11.1</ecNumber>
    </recommendedName>
    <alternativeName>
        <fullName evidence="8">Leucine aminopeptidase</fullName>
        <shortName evidence="8">LAP</shortName>
        <ecNumber evidence="8">3.4.11.10</ecNumber>
    </alternativeName>
    <alternativeName>
        <fullName evidence="8">Leucyl aminopeptidase</fullName>
    </alternativeName>
</protein>
<evidence type="ECO:0000259" key="10">
    <source>
        <dbReference type="PROSITE" id="PS00631"/>
    </source>
</evidence>
<keyword evidence="12" id="KW-1185">Reference proteome</keyword>
<comment type="similarity">
    <text evidence="3 8">Belongs to the peptidase M17 family.</text>
</comment>
<evidence type="ECO:0000256" key="1">
    <source>
        <dbReference type="ARBA" id="ARBA00000135"/>
    </source>
</evidence>
<feature type="binding site" evidence="8">
    <location>
        <position position="354"/>
    </location>
    <ligand>
        <name>Mn(2+)</name>
        <dbReference type="ChEBI" id="CHEBI:29035"/>
        <label>2</label>
    </ligand>
</feature>
<dbReference type="EC" id="3.4.11.1" evidence="8"/>
<dbReference type="PANTHER" id="PTHR11963">
    <property type="entry name" value="LEUCINE AMINOPEPTIDASE-RELATED"/>
    <property type="match status" value="1"/>
</dbReference>
<dbReference type="GO" id="GO:0005737">
    <property type="term" value="C:cytoplasm"/>
    <property type="evidence" value="ECO:0007669"/>
    <property type="project" value="UniProtKB-SubCell"/>
</dbReference>
<dbReference type="GO" id="GO:0070006">
    <property type="term" value="F:metalloaminopeptidase activity"/>
    <property type="evidence" value="ECO:0007669"/>
    <property type="project" value="InterPro"/>
</dbReference>
<comment type="cofactor">
    <cofactor evidence="8">
        <name>Mn(2+)</name>
        <dbReference type="ChEBI" id="CHEBI:29035"/>
    </cofactor>
    <text evidence="8">Binds 2 manganese ions per subunit.</text>
</comment>
<keyword evidence="9" id="KW-0732">Signal</keyword>
<sequence>MRRLAVFTALASLVVAVPAAQAERPIAFAAQPADQGALVLLLGAEGDLAQRGAALGDAERAAVARALTSASFGYGVRDSLTLRGIGDWSQIVVVGAPGDISEADQFTLGATLARALSGETGAVSIMAEGLDPAVTARVATGAGVSAYRFAGYGRRAERAEPSALTFIAPAAQTLFDAQGMGVINGMALARDLSNEPPNVIYPETFVERTREAFAGIRGVQIEVLDERQMEELGMGAIISVGQGSARPPRMMIVRYRGAGSADQPIVLAGKGITFDSGGLNIKTGGGMGAMKMDMSGAASVMGATLALAQQGAPVHVVAIAALAENMPGPNATRPSDVVTAMNGLSIEIGSTDAEGRMVLADALSYAEARLDPAAIVDVATLTGSVGGALGSDYAGLFSRHDALADQLIAAGRSADEPLWRLPLHPTYQGRLSSNVADLRNTGSGGPGAGTGAHFVGAFVDPETPWAHLDIAGVAWDGSGASVGYSVRLLETFVRNWTPVPHGVGEGGR</sequence>
<organism evidence="11 12">
    <name type="scientific">Brevundimonas abyssalis TAR-001</name>
    <dbReference type="NCBI Taxonomy" id="1391729"/>
    <lineage>
        <taxon>Bacteria</taxon>
        <taxon>Pseudomonadati</taxon>
        <taxon>Pseudomonadota</taxon>
        <taxon>Alphaproteobacteria</taxon>
        <taxon>Caulobacterales</taxon>
        <taxon>Caulobacteraceae</taxon>
        <taxon>Brevundimonas</taxon>
    </lineage>
</organism>
<evidence type="ECO:0000313" key="11">
    <source>
        <dbReference type="EMBL" id="GAD60546.1"/>
    </source>
</evidence>
<feature type="active site" evidence="8">
    <location>
        <position position="282"/>
    </location>
</feature>
<keyword evidence="7 8" id="KW-0464">Manganese</keyword>
<comment type="subcellular location">
    <subcellularLocation>
        <location evidence="8">Cytoplasm</location>
    </subcellularLocation>
</comment>
<dbReference type="PANTHER" id="PTHR11963:SF23">
    <property type="entry name" value="CYTOSOL AMINOPEPTIDASE"/>
    <property type="match status" value="1"/>
</dbReference>
<evidence type="ECO:0000256" key="5">
    <source>
        <dbReference type="ARBA" id="ARBA00022670"/>
    </source>
</evidence>
<dbReference type="Proteomes" id="UP000016569">
    <property type="component" value="Unassembled WGS sequence"/>
</dbReference>
<comment type="function">
    <text evidence="8">Presumably involved in the processing and regular turnover of intracellular proteins. Catalyzes the removal of unsubstituted N-terminal amino acids from various peptides.</text>
</comment>